<keyword evidence="14" id="KW-0961">Cell wall biogenesis/degradation</keyword>
<evidence type="ECO:0000256" key="5">
    <source>
        <dbReference type="ARBA" id="ARBA00022645"/>
    </source>
</evidence>
<dbReference type="InterPro" id="IPR023346">
    <property type="entry name" value="Lysozyme-like_dom_sf"/>
</dbReference>
<keyword evidence="9" id="KW-0378">Hydrolase</keyword>
<dbReference type="AlphaFoldDB" id="A0A0G1BNH2"/>
<dbReference type="GO" id="GO:0005886">
    <property type="term" value="C:plasma membrane"/>
    <property type="evidence" value="ECO:0007669"/>
    <property type="project" value="UniProtKB-SubCell"/>
</dbReference>
<evidence type="ECO:0000256" key="3">
    <source>
        <dbReference type="ARBA" id="ARBA00007739"/>
    </source>
</evidence>
<feature type="domain" description="Glycosyl transferase family 51" evidence="18">
    <location>
        <begin position="69"/>
        <end position="236"/>
    </location>
</feature>
<comment type="catalytic activity">
    <reaction evidence="15">
        <text>Preferential cleavage: (Ac)2-L-Lys-D-Ala-|-D-Ala. Also transpeptidation of peptidyl-alanyl moieties that are N-acyl substituents of D-alanine.</text>
        <dbReference type="EC" id="3.4.16.4"/>
    </reaction>
</comment>
<evidence type="ECO:0000256" key="7">
    <source>
        <dbReference type="ARBA" id="ARBA00022676"/>
    </source>
</evidence>
<name>A0A0G1BNH2_9BACT</name>
<keyword evidence="13" id="KW-0511">Multifunctional enzyme</keyword>
<evidence type="ECO:0000256" key="1">
    <source>
        <dbReference type="ARBA" id="ARBA00004236"/>
    </source>
</evidence>
<dbReference type="Gene3D" id="1.10.3810.10">
    <property type="entry name" value="Biosynthetic peptidoglycan transglycosylase-like"/>
    <property type="match status" value="1"/>
</dbReference>
<dbReference type="InterPro" id="IPR001264">
    <property type="entry name" value="Glyco_trans_51"/>
</dbReference>
<dbReference type="GO" id="GO:0008658">
    <property type="term" value="F:penicillin binding"/>
    <property type="evidence" value="ECO:0007669"/>
    <property type="project" value="InterPro"/>
</dbReference>
<dbReference type="GO" id="GO:0008955">
    <property type="term" value="F:peptidoglycan glycosyltransferase activity"/>
    <property type="evidence" value="ECO:0007669"/>
    <property type="project" value="UniProtKB-EC"/>
</dbReference>
<dbReference type="PANTHER" id="PTHR32282:SF11">
    <property type="entry name" value="PENICILLIN-BINDING PROTEIN 1B"/>
    <property type="match status" value="1"/>
</dbReference>
<feature type="domain" description="Penicillin-binding protein transpeptidase" evidence="17">
    <location>
        <begin position="326"/>
        <end position="606"/>
    </location>
</feature>
<comment type="similarity">
    <text evidence="2">In the C-terminal section; belongs to the transpeptidase family.</text>
</comment>
<evidence type="ECO:0000256" key="8">
    <source>
        <dbReference type="ARBA" id="ARBA00022679"/>
    </source>
</evidence>
<dbReference type="InterPro" id="IPR001460">
    <property type="entry name" value="PCN-bd_Tpept"/>
</dbReference>
<evidence type="ECO:0000256" key="13">
    <source>
        <dbReference type="ARBA" id="ARBA00023268"/>
    </source>
</evidence>
<dbReference type="GO" id="GO:0008360">
    <property type="term" value="P:regulation of cell shape"/>
    <property type="evidence" value="ECO:0007669"/>
    <property type="project" value="UniProtKB-KW"/>
</dbReference>
<evidence type="ECO:0000313" key="20">
    <source>
        <dbReference type="Proteomes" id="UP000034036"/>
    </source>
</evidence>
<evidence type="ECO:0000256" key="16">
    <source>
        <dbReference type="ARBA" id="ARBA00049902"/>
    </source>
</evidence>
<evidence type="ECO:0000256" key="11">
    <source>
        <dbReference type="ARBA" id="ARBA00022984"/>
    </source>
</evidence>
<dbReference type="InterPro" id="IPR012338">
    <property type="entry name" value="Beta-lactam/transpept-like"/>
</dbReference>
<dbReference type="FunFam" id="1.10.3810.10:FF:000001">
    <property type="entry name" value="Penicillin-binding protein 1A"/>
    <property type="match status" value="1"/>
</dbReference>
<evidence type="ECO:0000256" key="12">
    <source>
        <dbReference type="ARBA" id="ARBA00023136"/>
    </source>
</evidence>
<dbReference type="GO" id="GO:0071555">
    <property type="term" value="P:cell wall organization"/>
    <property type="evidence" value="ECO:0007669"/>
    <property type="project" value="UniProtKB-KW"/>
</dbReference>
<keyword evidence="12" id="KW-0472">Membrane</keyword>
<dbReference type="NCBIfam" id="TIGR02074">
    <property type="entry name" value="PBP_1a_fam"/>
    <property type="match status" value="1"/>
</dbReference>
<keyword evidence="5" id="KW-0121">Carboxypeptidase</keyword>
<dbReference type="GO" id="GO:0006508">
    <property type="term" value="P:proteolysis"/>
    <property type="evidence" value="ECO:0007669"/>
    <property type="project" value="UniProtKB-KW"/>
</dbReference>
<dbReference type="GO" id="GO:0030288">
    <property type="term" value="C:outer membrane-bounded periplasmic space"/>
    <property type="evidence" value="ECO:0007669"/>
    <property type="project" value="TreeGrafter"/>
</dbReference>
<dbReference type="PATRIC" id="fig|1618659.3.peg.559"/>
<gene>
    <name evidence="19" type="ORF">UV11_C0013G0040</name>
</gene>
<dbReference type="InterPro" id="IPR036950">
    <property type="entry name" value="PBP_transglycosylase"/>
</dbReference>
<dbReference type="STRING" id="1618659.UV11_C0013G0040"/>
<evidence type="ECO:0000256" key="10">
    <source>
        <dbReference type="ARBA" id="ARBA00022960"/>
    </source>
</evidence>
<dbReference type="SUPFAM" id="SSF56601">
    <property type="entry name" value="beta-lactamase/transpeptidase-like"/>
    <property type="match status" value="1"/>
</dbReference>
<dbReference type="PANTHER" id="PTHR32282">
    <property type="entry name" value="BINDING PROTEIN TRANSPEPTIDASE, PUTATIVE-RELATED"/>
    <property type="match status" value="1"/>
</dbReference>
<accession>A0A0G1BNH2</accession>
<proteinExistence type="inferred from homology"/>
<comment type="caution">
    <text evidence="19">The sequence shown here is derived from an EMBL/GenBank/DDBJ whole genome shotgun (WGS) entry which is preliminary data.</text>
</comment>
<reference evidence="19 20" key="1">
    <citation type="journal article" date="2015" name="Nature">
        <title>rRNA introns, odd ribosomes, and small enigmatic genomes across a large radiation of phyla.</title>
        <authorList>
            <person name="Brown C.T."/>
            <person name="Hug L.A."/>
            <person name="Thomas B.C."/>
            <person name="Sharon I."/>
            <person name="Castelle C.J."/>
            <person name="Singh A."/>
            <person name="Wilkins M.J."/>
            <person name="Williams K.H."/>
            <person name="Banfield J.F."/>
        </authorList>
    </citation>
    <scope>NUCLEOTIDE SEQUENCE [LARGE SCALE GENOMIC DNA]</scope>
</reference>
<keyword evidence="7" id="KW-0328">Glycosyltransferase</keyword>
<evidence type="ECO:0000256" key="14">
    <source>
        <dbReference type="ARBA" id="ARBA00023316"/>
    </source>
</evidence>
<dbReference type="Gene3D" id="3.40.710.10">
    <property type="entry name" value="DD-peptidase/beta-lactamase superfamily"/>
    <property type="match status" value="1"/>
</dbReference>
<sequence length="833" mass="93721">MKRENKKRVFKRYGVLVSLGAFILLASVASAFYAIQIPDFNSLQTRKIVESTKIYDRTGEILLYDIHGDIRRTVIPFDKIPQDVKNATIAIEDENFYKHYGVSLGSIVRAFIINMLSGEKSQGGSTVTQQLVKKSFLTDEKTYTRKIKEAVLALKVESKYSKDEILSLYLNEIPYGSNAYGIEAASQNYFGKSAENLTLTESAYLAALPQAPTRLSPFGSHRDELETRKNIVLQKMYELGYINEEDLDKSKNEKGQFITRNEGIKAPHFVMYVKEYLVERYGEDVVERGGLNVTTTLNWEWQKIGEEIVKKYGDDNAKKYNTKNTALVATDPKTGQILVMVGSRDYFNIEIDGNYNIATAKRQPGSAFKPFVYATAFEKGYAPQTAIFDLPTEFNTTCSSEGVAYPGARQDQCYHPQNYDGRFRGPMTLKSALAQSINVPAVKMLYLVGVNNAIAFAENLGITTLENPKRFGLSLVLGGGEVRLIEMTGAYAAFANDGVFNPITPILKVTDSSGGKVFEEYEQKQTIAMDTNVARIISDILSDNKARAPIFGEVNSLSFQDRQVAAKTGTTNNYRDAWIIGYTPSVSVGAWTGNNDNTPMDKRVAGYIVSPLWNAFFRQIFKDIPDEKFIPPVEHKPPKPVLRGEWQGGTVYKIDKLSGKLATEYTPEELVEEKTIREVHSILRWVDKEDPLGPVPKNPQNDPQYKNWEPIVRSWALNNGYYDESDSSIPRDYDDLHTPDRKPEAEFIFDPSDEKIPPGTRVKISIMPKGTYPIEQVDLFEGSKYLGSVKYPPFDFYLKADGAPGDELQIEARVYDIVRNEAILEKTIKISEI</sequence>
<dbReference type="SUPFAM" id="SSF53955">
    <property type="entry name" value="Lysozyme-like"/>
    <property type="match status" value="1"/>
</dbReference>
<evidence type="ECO:0000256" key="2">
    <source>
        <dbReference type="ARBA" id="ARBA00007090"/>
    </source>
</evidence>
<evidence type="ECO:0000256" key="15">
    <source>
        <dbReference type="ARBA" id="ARBA00034000"/>
    </source>
</evidence>
<protein>
    <submittedName>
        <fullName evidence="19">Penicillin-binding protein, 1A family</fullName>
    </submittedName>
</protein>
<dbReference type="InterPro" id="IPR050396">
    <property type="entry name" value="Glycosyltr_51/Transpeptidase"/>
</dbReference>
<dbReference type="GO" id="GO:0009252">
    <property type="term" value="P:peptidoglycan biosynthetic process"/>
    <property type="evidence" value="ECO:0007669"/>
    <property type="project" value="UniProtKB-KW"/>
</dbReference>
<evidence type="ECO:0000259" key="17">
    <source>
        <dbReference type="Pfam" id="PF00905"/>
    </source>
</evidence>
<keyword evidence="4" id="KW-1003">Cell membrane</keyword>
<dbReference type="EMBL" id="LCDF01000013">
    <property type="protein sequence ID" value="KKS47816.1"/>
    <property type="molecule type" value="Genomic_DNA"/>
</dbReference>
<dbReference type="Pfam" id="PF00905">
    <property type="entry name" value="Transpeptidase"/>
    <property type="match status" value="1"/>
</dbReference>
<dbReference type="Pfam" id="PF00912">
    <property type="entry name" value="Transgly"/>
    <property type="match status" value="1"/>
</dbReference>
<keyword evidence="6" id="KW-0645">Protease</keyword>
<evidence type="ECO:0000256" key="4">
    <source>
        <dbReference type="ARBA" id="ARBA00022475"/>
    </source>
</evidence>
<evidence type="ECO:0000256" key="9">
    <source>
        <dbReference type="ARBA" id="ARBA00022801"/>
    </source>
</evidence>
<comment type="catalytic activity">
    <reaction evidence="16">
        <text>[GlcNAc-(1-&gt;4)-Mur2Ac(oyl-L-Ala-gamma-D-Glu-L-Lys-D-Ala-D-Ala)](n)-di-trans,octa-cis-undecaprenyl diphosphate + beta-D-GlcNAc-(1-&gt;4)-Mur2Ac(oyl-L-Ala-gamma-D-Glu-L-Lys-D-Ala-D-Ala)-di-trans,octa-cis-undecaprenyl diphosphate = [GlcNAc-(1-&gt;4)-Mur2Ac(oyl-L-Ala-gamma-D-Glu-L-Lys-D-Ala-D-Ala)](n+1)-di-trans,octa-cis-undecaprenyl diphosphate + di-trans,octa-cis-undecaprenyl diphosphate + H(+)</text>
        <dbReference type="Rhea" id="RHEA:23708"/>
        <dbReference type="Rhea" id="RHEA-COMP:9602"/>
        <dbReference type="Rhea" id="RHEA-COMP:9603"/>
        <dbReference type="ChEBI" id="CHEBI:15378"/>
        <dbReference type="ChEBI" id="CHEBI:58405"/>
        <dbReference type="ChEBI" id="CHEBI:60033"/>
        <dbReference type="ChEBI" id="CHEBI:78435"/>
        <dbReference type="EC" id="2.4.99.28"/>
    </reaction>
</comment>
<dbReference type="GO" id="GO:0009002">
    <property type="term" value="F:serine-type D-Ala-D-Ala carboxypeptidase activity"/>
    <property type="evidence" value="ECO:0007669"/>
    <property type="project" value="UniProtKB-EC"/>
</dbReference>
<comment type="subcellular location">
    <subcellularLocation>
        <location evidence="1">Cell membrane</location>
    </subcellularLocation>
</comment>
<comment type="similarity">
    <text evidence="3">In the N-terminal section; belongs to the glycosyltransferase 51 family.</text>
</comment>
<evidence type="ECO:0000313" key="19">
    <source>
        <dbReference type="EMBL" id="KKS47816.1"/>
    </source>
</evidence>
<evidence type="ECO:0000256" key="6">
    <source>
        <dbReference type="ARBA" id="ARBA00022670"/>
    </source>
</evidence>
<dbReference type="Proteomes" id="UP000034036">
    <property type="component" value="Unassembled WGS sequence"/>
</dbReference>
<keyword evidence="8" id="KW-0808">Transferase</keyword>
<evidence type="ECO:0000259" key="18">
    <source>
        <dbReference type="Pfam" id="PF00912"/>
    </source>
</evidence>
<keyword evidence="10" id="KW-0133">Cell shape</keyword>
<organism evidence="19 20">
    <name type="scientific">Candidatus Giovannonibacteria bacterium GW2011_GWF2_42_19</name>
    <dbReference type="NCBI Taxonomy" id="1618659"/>
    <lineage>
        <taxon>Bacteria</taxon>
        <taxon>Candidatus Giovannoniibacteriota</taxon>
    </lineage>
</organism>
<keyword evidence="11" id="KW-0573">Peptidoglycan synthesis</keyword>